<evidence type="ECO:0000313" key="2">
    <source>
        <dbReference type="EMBL" id="TQV84475.1"/>
    </source>
</evidence>
<dbReference type="GO" id="GO:0004520">
    <property type="term" value="F:DNA endonuclease activity"/>
    <property type="evidence" value="ECO:0007669"/>
    <property type="project" value="TreeGrafter"/>
</dbReference>
<evidence type="ECO:0000313" key="3">
    <source>
        <dbReference type="Proteomes" id="UP000315439"/>
    </source>
</evidence>
<dbReference type="PROSITE" id="PS50828">
    <property type="entry name" value="SMR"/>
    <property type="match status" value="1"/>
</dbReference>
<name>A0A545U4S3_9GAMM</name>
<protein>
    <submittedName>
        <fullName evidence="2">DNA endonuclease SmrA</fullName>
    </submittedName>
</protein>
<dbReference type="PANTHER" id="PTHR35562:SF2">
    <property type="entry name" value="DNA ENDONUCLEASE SMRA-RELATED"/>
    <property type="match status" value="1"/>
</dbReference>
<dbReference type="SMART" id="SM00463">
    <property type="entry name" value="SMR"/>
    <property type="match status" value="1"/>
</dbReference>
<dbReference type="RefSeq" id="WP_142934124.1">
    <property type="nucleotide sequence ID" value="NZ_ML660170.1"/>
</dbReference>
<keyword evidence="2" id="KW-0255">Endonuclease</keyword>
<dbReference type="OrthoDB" id="9808881at2"/>
<dbReference type="NCBIfam" id="NF033154">
    <property type="entry name" value="endonuc_SmrA"/>
    <property type="match status" value="1"/>
</dbReference>
<dbReference type="AlphaFoldDB" id="A0A545U4S3"/>
<organism evidence="2 3">
    <name type="scientific">Aliikangiella coralliicola</name>
    <dbReference type="NCBI Taxonomy" id="2592383"/>
    <lineage>
        <taxon>Bacteria</taxon>
        <taxon>Pseudomonadati</taxon>
        <taxon>Pseudomonadota</taxon>
        <taxon>Gammaproteobacteria</taxon>
        <taxon>Oceanospirillales</taxon>
        <taxon>Pleioneaceae</taxon>
        <taxon>Aliikangiella</taxon>
    </lineage>
</organism>
<dbReference type="Gene3D" id="3.30.1370.110">
    <property type="match status" value="1"/>
</dbReference>
<dbReference type="Proteomes" id="UP000315439">
    <property type="component" value="Unassembled WGS sequence"/>
</dbReference>
<dbReference type="PANTHER" id="PTHR35562">
    <property type="entry name" value="DNA ENDONUCLEASE SMRA-RELATED"/>
    <property type="match status" value="1"/>
</dbReference>
<feature type="domain" description="Smr" evidence="1">
    <location>
        <begin position="100"/>
        <end position="180"/>
    </location>
</feature>
<proteinExistence type="predicted"/>
<dbReference type="InterPro" id="IPR047688">
    <property type="entry name" value="Endonuc_SmrA"/>
</dbReference>
<dbReference type="InterPro" id="IPR036063">
    <property type="entry name" value="Smr_dom_sf"/>
</dbReference>
<gene>
    <name evidence="2" type="primary">smrA</name>
    <name evidence="2" type="ORF">FLL46_22945</name>
</gene>
<keyword evidence="2" id="KW-0378">Hydrolase</keyword>
<reference evidence="2 3" key="1">
    <citation type="submission" date="2019-07" db="EMBL/GenBank/DDBJ databases">
        <title>Draft genome for Aliikangiella sp. M105.</title>
        <authorList>
            <person name="Wang G."/>
        </authorList>
    </citation>
    <scope>NUCLEOTIDE SEQUENCE [LARGE SCALE GENOMIC DNA]</scope>
    <source>
        <strain evidence="2 3">M105</strain>
    </source>
</reference>
<dbReference type="InterPro" id="IPR002625">
    <property type="entry name" value="Smr_dom"/>
</dbReference>
<keyword evidence="3" id="KW-1185">Reference proteome</keyword>
<dbReference type="Pfam" id="PF01713">
    <property type="entry name" value="Smr"/>
    <property type="match status" value="1"/>
</dbReference>
<keyword evidence="2" id="KW-0540">Nuclease</keyword>
<accession>A0A545U4S3</accession>
<comment type="caution">
    <text evidence="2">The sequence shown here is derived from an EMBL/GenBank/DDBJ whole genome shotgun (WGS) entry which is preliminary data.</text>
</comment>
<sequence length="194" mass="21927">MSSSDSHSNSESGDFLEEIADVKPLNQDKVASIRTQKDVINNEYRKKVAESFARKDTNFLTDGEVEPVEPEAILNFKLSGIQPGVFKKLKQGKYGFEYHLDLHRKTVAEARNEVYQLLRNANRLGHRSLLITHGKGIMSNPPARLKSYVNHWLQQVDIVVAFHSAQPRHGGTGSVYVLLKKPTEPDKINQAKYD</sequence>
<evidence type="ECO:0000259" key="1">
    <source>
        <dbReference type="PROSITE" id="PS50828"/>
    </source>
</evidence>
<dbReference type="SUPFAM" id="SSF160443">
    <property type="entry name" value="SMR domain-like"/>
    <property type="match status" value="1"/>
</dbReference>
<dbReference type="EMBL" id="VIKS01000014">
    <property type="protein sequence ID" value="TQV84475.1"/>
    <property type="molecule type" value="Genomic_DNA"/>
</dbReference>